<feature type="binding site" evidence="3">
    <location>
        <position position="107"/>
    </location>
    <ligand>
        <name>Mg(2+)</name>
        <dbReference type="ChEBI" id="CHEBI:18420"/>
    </ligand>
</feature>
<dbReference type="RefSeq" id="WP_196412171.1">
    <property type="nucleotide sequence ID" value="NZ_JADQTO010000001.1"/>
</dbReference>
<accession>A0A931FUM1</accession>
<dbReference type="InterPro" id="IPR037143">
    <property type="entry name" value="4-PPantetheinyl_Trfase_dom_sf"/>
</dbReference>
<evidence type="ECO:0000256" key="3">
    <source>
        <dbReference type="PIRSR" id="PIRSR603542-2"/>
    </source>
</evidence>
<dbReference type="AlphaFoldDB" id="A0A931FUM1"/>
<keyword evidence="1 6" id="KW-0808">Transferase</keyword>
<keyword evidence="3" id="KW-0479">Metal-binding</keyword>
<dbReference type="SUPFAM" id="SSF56214">
    <property type="entry name" value="4'-phosphopantetheinyl transferase"/>
    <property type="match status" value="1"/>
</dbReference>
<feature type="binding site" evidence="2">
    <location>
        <position position="47"/>
    </location>
    <ligand>
        <name>CoA</name>
        <dbReference type="ChEBI" id="CHEBI:57287"/>
    </ligand>
</feature>
<evidence type="ECO:0000259" key="5">
    <source>
        <dbReference type="Pfam" id="PF17837"/>
    </source>
</evidence>
<feature type="binding site" evidence="2">
    <location>
        <position position="105"/>
    </location>
    <ligand>
        <name>CoA</name>
        <dbReference type="ChEBI" id="CHEBI:57287"/>
    </ligand>
</feature>
<dbReference type="GO" id="GO:0008897">
    <property type="term" value="F:holo-[acyl-carrier-protein] synthase activity"/>
    <property type="evidence" value="ECO:0007669"/>
    <property type="project" value="InterPro"/>
</dbReference>
<comment type="caution">
    <text evidence="6">The sequence shown here is derived from an EMBL/GenBank/DDBJ whole genome shotgun (WGS) entry which is preliminary data.</text>
</comment>
<feature type="binding site" evidence="2">
    <location>
        <position position="150"/>
    </location>
    <ligand>
        <name>CoA</name>
        <dbReference type="ChEBI" id="CHEBI:57287"/>
    </ligand>
</feature>
<evidence type="ECO:0000256" key="2">
    <source>
        <dbReference type="PIRSR" id="PIRSR603542-1"/>
    </source>
</evidence>
<organism evidence="6 7">
    <name type="scientific">Actinoplanes aureus</name>
    <dbReference type="NCBI Taxonomy" id="2792083"/>
    <lineage>
        <taxon>Bacteria</taxon>
        <taxon>Bacillati</taxon>
        <taxon>Actinomycetota</taxon>
        <taxon>Actinomycetes</taxon>
        <taxon>Micromonosporales</taxon>
        <taxon>Micromonosporaceae</taxon>
        <taxon>Actinoplanes</taxon>
    </lineage>
</organism>
<dbReference type="InterPro" id="IPR041354">
    <property type="entry name" value="4PPT_N"/>
</dbReference>
<dbReference type="PANTHER" id="PTHR38096">
    <property type="entry name" value="ENTEROBACTIN SYNTHASE COMPONENT D"/>
    <property type="match status" value="1"/>
</dbReference>
<evidence type="ECO:0000313" key="6">
    <source>
        <dbReference type="EMBL" id="MBG0560383.1"/>
    </source>
</evidence>
<dbReference type="GO" id="GO:0009366">
    <property type="term" value="C:enterobactin synthetase complex"/>
    <property type="evidence" value="ECO:0007669"/>
    <property type="project" value="InterPro"/>
</dbReference>
<feature type="binding site" evidence="3">
    <location>
        <position position="106"/>
    </location>
    <ligand>
        <name>Mg(2+)</name>
        <dbReference type="ChEBI" id="CHEBI:18420"/>
    </ligand>
</feature>
<name>A0A931FUM1_9ACTN</name>
<evidence type="ECO:0000259" key="4">
    <source>
        <dbReference type="Pfam" id="PF01648"/>
    </source>
</evidence>
<feature type="domain" description="4'-phosphopantetheinyl transferase N-terminal" evidence="5">
    <location>
        <begin position="28"/>
        <end position="94"/>
    </location>
</feature>
<comment type="cofactor">
    <cofactor evidence="3">
        <name>Mg(2+)</name>
        <dbReference type="ChEBI" id="CHEBI:18420"/>
    </cofactor>
</comment>
<feature type="binding site" evidence="2">
    <location>
        <position position="39"/>
    </location>
    <ligand>
        <name>CoA</name>
        <dbReference type="ChEBI" id="CHEBI:57287"/>
    </ligand>
</feature>
<dbReference type="EMBL" id="JADQTO010000001">
    <property type="protein sequence ID" value="MBG0560383.1"/>
    <property type="molecule type" value="Genomic_DNA"/>
</dbReference>
<sequence length="192" mass="20256">MLDSLLPSPVVTAEAFADDEDEPCFPGEEDLIATAVMGRRREFVTARRCAREALARLGHPPVAIRPGPRREPLWPAGVAGSITHCKGYRGAAVARTEEVVSVGIDAEPHAPLPSRVLGVVTAPGDAEHLAELAHAEPAVHWDRLLFSAKEAVYKAWYPLTGRWLGFTDANLAVGPAPPPGPPPPAGGGPPPP</sequence>
<keyword evidence="3" id="KW-0460">Magnesium</keyword>
<dbReference type="GO" id="GO:0005886">
    <property type="term" value="C:plasma membrane"/>
    <property type="evidence" value="ECO:0007669"/>
    <property type="project" value="TreeGrafter"/>
</dbReference>
<feature type="domain" description="4'-phosphopantetheinyl transferase" evidence="4">
    <location>
        <begin position="101"/>
        <end position="172"/>
    </location>
</feature>
<feature type="binding site" evidence="2">
    <location>
        <position position="154"/>
    </location>
    <ligand>
        <name>CoA</name>
        <dbReference type="ChEBI" id="CHEBI:57287"/>
    </ligand>
</feature>
<dbReference type="Pfam" id="PF17837">
    <property type="entry name" value="4PPT_N"/>
    <property type="match status" value="1"/>
</dbReference>
<keyword evidence="7" id="KW-1185">Reference proteome</keyword>
<dbReference type="Proteomes" id="UP000598146">
    <property type="component" value="Unassembled WGS sequence"/>
</dbReference>
<dbReference type="PRINTS" id="PR01399">
    <property type="entry name" value="ENTSNTHTASED"/>
</dbReference>
<reference evidence="6" key="1">
    <citation type="submission" date="2020-11" db="EMBL/GenBank/DDBJ databases">
        <title>Isolation and identification of active actinomycetes.</title>
        <authorList>
            <person name="Sun X."/>
        </authorList>
    </citation>
    <scope>NUCLEOTIDE SEQUENCE</scope>
    <source>
        <strain evidence="6">NEAU-A11</strain>
    </source>
</reference>
<gene>
    <name evidence="6" type="ORF">I4J89_02730</name>
</gene>
<feature type="non-terminal residue" evidence="6">
    <location>
        <position position="192"/>
    </location>
</feature>
<dbReference type="GO" id="GO:0000287">
    <property type="term" value="F:magnesium ion binding"/>
    <property type="evidence" value="ECO:0007669"/>
    <property type="project" value="InterPro"/>
</dbReference>
<feature type="binding site" evidence="2">
    <location>
        <position position="164"/>
    </location>
    <ligand>
        <name>CoA</name>
        <dbReference type="ChEBI" id="CHEBI:57287"/>
    </ligand>
</feature>
<dbReference type="Pfam" id="PF01648">
    <property type="entry name" value="ACPS"/>
    <property type="match status" value="1"/>
</dbReference>
<dbReference type="PANTHER" id="PTHR38096:SF1">
    <property type="entry name" value="ENTEROBACTIN SYNTHASE COMPONENT D"/>
    <property type="match status" value="1"/>
</dbReference>
<evidence type="ECO:0000313" key="7">
    <source>
        <dbReference type="Proteomes" id="UP000598146"/>
    </source>
</evidence>
<dbReference type="InterPro" id="IPR008278">
    <property type="entry name" value="4-PPantetheinyl_Trfase_dom"/>
</dbReference>
<evidence type="ECO:0000256" key="1">
    <source>
        <dbReference type="ARBA" id="ARBA00022679"/>
    </source>
</evidence>
<dbReference type="GO" id="GO:0009239">
    <property type="term" value="P:enterobactin biosynthetic process"/>
    <property type="evidence" value="ECO:0007669"/>
    <property type="project" value="InterPro"/>
</dbReference>
<feature type="binding site" evidence="3">
    <location>
        <position position="105"/>
    </location>
    <ligand>
        <name>Mg(2+)</name>
        <dbReference type="ChEBI" id="CHEBI:18420"/>
    </ligand>
</feature>
<feature type="binding site" evidence="2">
    <location>
        <begin position="83"/>
        <end position="84"/>
    </location>
    <ligand>
        <name>CoA</name>
        <dbReference type="ChEBI" id="CHEBI:57287"/>
    </ligand>
</feature>
<dbReference type="InterPro" id="IPR003542">
    <property type="entry name" value="Enbac_synth_compD-like"/>
</dbReference>
<protein>
    <submittedName>
        <fullName evidence="6">4'-phosphopantetheinyl transferase superfamily protein</fullName>
    </submittedName>
</protein>
<proteinExistence type="predicted"/>